<feature type="compositionally biased region" description="Basic residues" evidence="1">
    <location>
        <begin position="39"/>
        <end position="51"/>
    </location>
</feature>
<evidence type="ECO:0000313" key="3">
    <source>
        <dbReference type="Proteomes" id="UP000015100"/>
    </source>
</evidence>
<organism evidence="2 3">
    <name type="scientific">Dactylellina haptotyla (strain CBS 200.50)</name>
    <name type="common">Nematode-trapping fungus</name>
    <name type="synonym">Monacrosporium haptotylum</name>
    <dbReference type="NCBI Taxonomy" id="1284197"/>
    <lineage>
        <taxon>Eukaryota</taxon>
        <taxon>Fungi</taxon>
        <taxon>Dikarya</taxon>
        <taxon>Ascomycota</taxon>
        <taxon>Pezizomycotina</taxon>
        <taxon>Orbiliomycetes</taxon>
        <taxon>Orbiliales</taxon>
        <taxon>Orbiliaceae</taxon>
        <taxon>Dactylellina</taxon>
    </lineage>
</organism>
<feature type="compositionally biased region" description="Low complexity" evidence="1">
    <location>
        <begin position="52"/>
        <end position="65"/>
    </location>
</feature>
<dbReference type="OMA" id="ICEAWME"/>
<feature type="compositionally biased region" description="Polar residues" evidence="1">
    <location>
        <begin position="74"/>
        <end position="97"/>
    </location>
</feature>
<feature type="region of interest" description="Disordered" evidence="1">
    <location>
        <begin position="566"/>
        <end position="589"/>
    </location>
</feature>
<reference evidence="2 3" key="1">
    <citation type="journal article" date="2013" name="PLoS Genet.">
        <title>Genomic mechanisms accounting for the adaptation to parasitism in nematode-trapping fungi.</title>
        <authorList>
            <person name="Meerupati T."/>
            <person name="Andersson K.M."/>
            <person name="Friman E."/>
            <person name="Kumar D."/>
            <person name="Tunlid A."/>
            <person name="Ahren D."/>
        </authorList>
    </citation>
    <scope>NUCLEOTIDE SEQUENCE [LARGE SCALE GENOMIC DNA]</scope>
    <source>
        <strain evidence="2 3">CBS 200.50</strain>
    </source>
</reference>
<name>S8BV88_DACHA</name>
<keyword evidence="3" id="KW-1185">Reference proteome</keyword>
<dbReference type="Proteomes" id="UP000015100">
    <property type="component" value="Unassembled WGS sequence"/>
</dbReference>
<feature type="compositionally biased region" description="Basic and acidic residues" evidence="1">
    <location>
        <begin position="462"/>
        <end position="486"/>
    </location>
</feature>
<dbReference type="HOGENOM" id="CLU_395338_0_0_1"/>
<comment type="caution">
    <text evidence="2">The sequence shown here is derived from an EMBL/GenBank/DDBJ whole genome shotgun (WGS) entry which is preliminary data.</text>
</comment>
<accession>S8BV88</accession>
<dbReference type="AlphaFoldDB" id="S8BV88"/>
<feature type="region of interest" description="Disordered" evidence="1">
    <location>
        <begin position="423"/>
        <end position="449"/>
    </location>
</feature>
<proteinExistence type="predicted"/>
<dbReference type="EMBL" id="AQGS01000079">
    <property type="protein sequence ID" value="EPS43338.1"/>
    <property type="molecule type" value="Genomic_DNA"/>
</dbReference>
<gene>
    <name evidence="2" type="ORF">H072_2603</name>
</gene>
<feature type="compositionally biased region" description="Polar residues" evidence="1">
    <location>
        <begin position="425"/>
        <end position="439"/>
    </location>
</feature>
<feature type="region of interest" description="Disordered" evidence="1">
    <location>
        <begin position="1"/>
        <end position="97"/>
    </location>
</feature>
<feature type="region of interest" description="Disordered" evidence="1">
    <location>
        <begin position="462"/>
        <end position="488"/>
    </location>
</feature>
<sequence>MEGSSSKESAPKRTPSRDAGYGYPGGIRKDLEDGEKQVRFSKKVKGRHFHPGRPSCESRPSSSGSAVEKKGILRNSTGTPFVSINIPSSPGVSTSKTSQMQRDIASLGPMNLEDPEAEVFSGRPVPPTPRPPTTMGIEVANPLQEYYSKIQIPICEAWMEMIGQANVRFPAGQISTAPKAPEGSGLINLFGKGVLLTIMVPGSIEIATEKFIGCAEEWLLFFETSQYYYSKESREMSASKPGEFIPSRPFISGIPSGEPGRKEYIPESTKGYWSSERVKYNKAVFLTKLFENCPSSVGKLNMAATILLMTLSLDRIGVRPSRHGVTIPQTITIIENSDELYSLSCKSIRALQQAGALMEGSYTRLHKVCDDIFRHLYIGFRYLHSRSPLYYYTPEMRNLQAFRDLSEKVDIRDEHKNVLARNTPMLFQNPPQDTGSVPSSGDPRSLNKENLNFDDTFEIDENQTHQEPITEEKHPTPQKSGTREPDVPYIPYPPAGTPNAPLDHNYLVCCTFFPHGYNNITENIEAGRNWEDQLFWYLVEWYSPVPGSDLPDPVQEYPVEAFAQLSTKGKKETHTKSDPKSSKPKVRGTEYTVSAQHLEAHIEDGYLPAHTPYGEPYPHSVRIIAQKGHPLPSPHLVKLHRAISIAATFSGAWGAGDAVMAASQKKYCKWCDTDTPHYCLPQYLKPRDRGKKPESEK</sequence>
<reference evidence="3" key="2">
    <citation type="submission" date="2013-04" db="EMBL/GenBank/DDBJ databases">
        <title>Genomic mechanisms accounting for the adaptation to parasitism in nematode-trapping fungi.</title>
        <authorList>
            <person name="Ahren D.G."/>
        </authorList>
    </citation>
    <scope>NUCLEOTIDE SEQUENCE [LARGE SCALE GENOMIC DNA]</scope>
    <source>
        <strain evidence="3">CBS 200.50</strain>
    </source>
</reference>
<feature type="compositionally biased region" description="Basic and acidic residues" evidence="1">
    <location>
        <begin position="569"/>
        <end position="581"/>
    </location>
</feature>
<protein>
    <submittedName>
        <fullName evidence="2">Uncharacterized protein</fullName>
    </submittedName>
</protein>
<dbReference type="OrthoDB" id="5335487at2759"/>
<feature type="compositionally biased region" description="Basic and acidic residues" evidence="1">
    <location>
        <begin position="27"/>
        <end position="38"/>
    </location>
</feature>
<evidence type="ECO:0000313" key="2">
    <source>
        <dbReference type="EMBL" id="EPS43338.1"/>
    </source>
</evidence>
<evidence type="ECO:0000256" key="1">
    <source>
        <dbReference type="SAM" id="MobiDB-lite"/>
    </source>
</evidence>